<comment type="caution">
    <text evidence="1">The sequence shown here is derived from an EMBL/GenBank/DDBJ whole genome shotgun (WGS) entry which is preliminary data.</text>
</comment>
<protein>
    <submittedName>
        <fullName evidence="1">Uncharacterized protein</fullName>
    </submittedName>
</protein>
<organism evidence="1 2">
    <name type="scientific">Madurella fahalii</name>
    <dbReference type="NCBI Taxonomy" id="1157608"/>
    <lineage>
        <taxon>Eukaryota</taxon>
        <taxon>Fungi</taxon>
        <taxon>Dikarya</taxon>
        <taxon>Ascomycota</taxon>
        <taxon>Pezizomycotina</taxon>
        <taxon>Sordariomycetes</taxon>
        <taxon>Sordariomycetidae</taxon>
        <taxon>Sordariales</taxon>
        <taxon>Sordariales incertae sedis</taxon>
        <taxon>Madurella</taxon>
    </lineage>
</organism>
<reference evidence="1 2" key="1">
    <citation type="submission" date="2024-09" db="EMBL/GenBank/DDBJ databases">
        <title>Itraconazole resistance in Madurella fahalii resulting from another homologue of gene encoding cytochrome P450 14-alpha sterol demethylase (CYP51).</title>
        <authorList>
            <person name="Yoshioka I."/>
            <person name="Fahal A.H."/>
            <person name="Kaneko S."/>
            <person name="Yaguchi T."/>
        </authorList>
    </citation>
    <scope>NUCLEOTIDE SEQUENCE [LARGE SCALE GENOMIC DNA]</scope>
    <source>
        <strain evidence="1 2">IFM 68171</strain>
    </source>
</reference>
<proteinExistence type="predicted"/>
<evidence type="ECO:0000313" key="1">
    <source>
        <dbReference type="EMBL" id="GAB1316049.1"/>
    </source>
</evidence>
<keyword evidence="2" id="KW-1185">Reference proteome</keyword>
<name>A0ABQ0GEF5_9PEZI</name>
<dbReference type="RefSeq" id="XP_070917780.1">
    <property type="nucleotide sequence ID" value="XM_071061679.1"/>
</dbReference>
<dbReference type="EMBL" id="BAAFSV010000003">
    <property type="protein sequence ID" value="GAB1316049.1"/>
    <property type="molecule type" value="Genomic_DNA"/>
</dbReference>
<sequence length="885" mass="98353">MASIGSITAAAATARADTTLALANFNFEVNLFTKRVAPPAEYEGVGKHLAPLRLKEAQDGTQHATARKLGLLFHGLLPNTPELIKAYGTRASEIARSARANPVNEASSYGPFANRVGTDATALWAAATSGRAAIQCHLLVCMLARIWDGPEATSLWVEIILRRKIELAAKLEAEGELSTDLTLAASQQFPRADLADWDASCRSWLRVADSVNSTRQTKLRLIVDNLDLSVNNKPDTYDSVITAWTTAMAEMEKLLNGIPRPVQGDVTTEEVVRYVGDVALKMHEALHGLASKEEITSPPRRNPNASNEPYSWLLLLSQVAQKWAPLLDQPRARTLRTLGRNFCKPVAAPFQNLFTVDAYMDVAMELEDKIRLLREIAAKLDAQENLYRDYRYLIIYDCEYQAPHGIKGGVEFATACPEFGIVRGVVDTAQPRAHRRWLLWTKDGSESSRIKQLHDSGEEVNHHWNSYPQFIIKPNIGPCYYTSNQPTVLIAHGTRSRRANHYRARYNMPPRDQAEIHMRTSQRDEFSYDVIYGEWPARRNGIALLRRQDMSQNVIVQGTTESSRKAPEPTYVLSTKLMSLFRPDLVRFDQVALALRRNHKASNYLIGMTFINELYKDMLDATVDVRAAKVDLSKAHWVTSAVAQHMSNFSIDDLAAESGIDGAPSVGSATTRRAYVPQPGLLCDDSVLALSPRTTDTATCFVCIAMLETGSFNISPSELSSVFALCAANSMYIASSLLRDPAQSQETGRGRITRVTSNIGSAGMVFMIPPPTPIIHNYDLDDWYQYNHCPLDGVLEDCFGGTSLHLSFTEWTQPLTTGATGGRDVEAYFLETLISVYYRDTWIGDLDILSAFKSRRFLKPLPTNAPTCSCPKTPDVRTDSSHRAR</sequence>
<dbReference type="GeneID" id="98177002"/>
<evidence type="ECO:0000313" key="2">
    <source>
        <dbReference type="Proteomes" id="UP001628179"/>
    </source>
</evidence>
<accession>A0ABQ0GEF5</accession>
<gene>
    <name evidence="1" type="ORF">MFIFM68171_06259</name>
</gene>
<dbReference type="Proteomes" id="UP001628179">
    <property type="component" value="Unassembled WGS sequence"/>
</dbReference>